<dbReference type="Proteomes" id="UP001362999">
    <property type="component" value="Unassembled WGS sequence"/>
</dbReference>
<keyword evidence="2" id="KW-0812">Transmembrane</keyword>
<gene>
    <name evidence="3" type="ORF">R3P38DRAFT_1119861</name>
</gene>
<evidence type="ECO:0000313" key="3">
    <source>
        <dbReference type="EMBL" id="KAK7022523.1"/>
    </source>
</evidence>
<reference evidence="3 4" key="1">
    <citation type="journal article" date="2024" name="J Genomics">
        <title>Draft genome sequencing and assembly of Favolaschia claudopus CIRM-BRFM 2984 isolated from oak limbs.</title>
        <authorList>
            <person name="Navarro D."/>
            <person name="Drula E."/>
            <person name="Chaduli D."/>
            <person name="Cazenave R."/>
            <person name="Ahrendt S."/>
            <person name="Wang J."/>
            <person name="Lipzen A."/>
            <person name="Daum C."/>
            <person name="Barry K."/>
            <person name="Grigoriev I.V."/>
            <person name="Favel A."/>
            <person name="Rosso M.N."/>
            <person name="Martin F."/>
        </authorList>
    </citation>
    <scope>NUCLEOTIDE SEQUENCE [LARGE SCALE GENOMIC DNA]</scope>
    <source>
        <strain evidence="3 4">CIRM-BRFM 2984</strain>
    </source>
</reference>
<protein>
    <recommendedName>
        <fullName evidence="5">Transmembrane protein</fullName>
    </recommendedName>
</protein>
<organism evidence="3 4">
    <name type="scientific">Favolaschia claudopus</name>
    <dbReference type="NCBI Taxonomy" id="2862362"/>
    <lineage>
        <taxon>Eukaryota</taxon>
        <taxon>Fungi</taxon>
        <taxon>Dikarya</taxon>
        <taxon>Basidiomycota</taxon>
        <taxon>Agaricomycotina</taxon>
        <taxon>Agaricomycetes</taxon>
        <taxon>Agaricomycetidae</taxon>
        <taxon>Agaricales</taxon>
        <taxon>Marasmiineae</taxon>
        <taxon>Mycenaceae</taxon>
        <taxon>Favolaschia</taxon>
    </lineage>
</organism>
<dbReference type="EMBL" id="JAWWNJ010000037">
    <property type="protein sequence ID" value="KAK7022523.1"/>
    <property type="molecule type" value="Genomic_DNA"/>
</dbReference>
<proteinExistence type="predicted"/>
<evidence type="ECO:0000313" key="4">
    <source>
        <dbReference type="Proteomes" id="UP001362999"/>
    </source>
</evidence>
<name>A0AAW0B939_9AGAR</name>
<evidence type="ECO:0000256" key="1">
    <source>
        <dbReference type="SAM" id="MobiDB-lite"/>
    </source>
</evidence>
<evidence type="ECO:0000256" key="2">
    <source>
        <dbReference type="SAM" id="Phobius"/>
    </source>
</evidence>
<feature type="transmembrane region" description="Helical" evidence="2">
    <location>
        <begin position="98"/>
        <end position="121"/>
    </location>
</feature>
<evidence type="ECO:0008006" key="5">
    <source>
        <dbReference type="Google" id="ProtNLM"/>
    </source>
</evidence>
<keyword evidence="2" id="KW-0472">Membrane</keyword>
<keyword evidence="4" id="KW-1185">Reference proteome</keyword>
<dbReference type="AlphaFoldDB" id="A0AAW0B939"/>
<accession>A0AAW0B939</accession>
<sequence length="190" mass="21055">MMLERLTTMSMDYRVRGTNPRCLSSSLRHLPSATDHLKDFVVLFLLILYLHQLIEAPWSLYRSARPRRSLIPTASTPPSAASALHIAAAKSQLRSLEFFLLTLCVLTPVLGVLLLCLLASFTSSSPTSNAAAATTPISRFSTTLFGLITAIRPLRELVCRLSTRTTRFTLPPPPLPLLTATPQQRQRKTK</sequence>
<feature type="region of interest" description="Disordered" evidence="1">
    <location>
        <begin position="170"/>
        <end position="190"/>
    </location>
</feature>
<comment type="caution">
    <text evidence="3">The sequence shown here is derived from an EMBL/GenBank/DDBJ whole genome shotgun (WGS) entry which is preliminary data.</text>
</comment>
<keyword evidence="2" id="KW-1133">Transmembrane helix</keyword>